<evidence type="ECO:0000256" key="1">
    <source>
        <dbReference type="ARBA" id="ARBA00004141"/>
    </source>
</evidence>
<dbReference type="EMBL" id="VIBQ01000017">
    <property type="protein sequence ID" value="KAB8360617.1"/>
    <property type="molecule type" value="Genomic_DNA"/>
</dbReference>
<feature type="transmembrane region" description="Helical" evidence="7">
    <location>
        <begin position="297"/>
        <end position="325"/>
    </location>
</feature>
<dbReference type="Pfam" id="PF00083">
    <property type="entry name" value="Sugar_tr"/>
    <property type="match status" value="1"/>
</dbReference>
<keyword evidence="10" id="KW-1185">Reference proteome</keyword>
<evidence type="ECO:0000256" key="5">
    <source>
        <dbReference type="ARBA" id="ARBA00022989"/>
    </source>
</evidence>
<feature type="transmembrane region" description="Helical" evidence="7">
    <location>
        <begin position="145"/>
        <end position="168"/>
    </location>
</feature>
<dbReference type="InterPro" id="IPR050360">
    <property type="entry name" value="MFS_Sugar_Transporters"/>
</dbReference>
<feature type="transmembrane region" description="Helical" evidence="7">
    <location>
        <begin position="269"/>
        <end position="291"/>
    </location>
</feature>
<feature type="transmembrane region" description="Helical" evidence="7">
    <location>
        <begin position="76"/>
        <end position="94"/>
    </location>
</feature>
<evidence type="ECO:0000313" key="10">
    <source>
        <dbReference type="Proteomes" id="UP000327013"/>
    </source>
</evidence>
<evidence type="ECO:0000259" key="8">
    <source>
        <dbReference type="PROSITE" id="PS50850"/>
    </source>
</evidence>
<organism evidence="9 10">
    <name type="scientific">Carpinus fangiana</name>
    <dbReference type="NCBI Taxonomy" id="176857"/>
    <lineage>
        <taxon>Eukaryota</taxon>
        <taxon>Viridiplantae</taxon>
        <taxon>Streptophyta</taxon>
        <taxon>Embryophyta</taxon>
        <taxon>Tracheophyta</taxon>
        <taxon>Spermatophyta</taxon>
        <taxon>Magnoliopsida</taxon>
        <taxon>eudicotyledons</taxon>
        <taxon>Gunneridae</taxon>
        <taxon>Pentapetalae</taxon>
        <taxon>rosids</taxon>
        <taxon>fabids</taxon>
        <taxon>Fagales</taxon>
        <taxon>Betulaceae</taxon>
        <taxon>Carpinus</taxon>
    </lineage>
</organism>
<keyword evidence="6 7" id="KW-0472">Membrane</keyword>
<feature type="transmembrane region" description="Helical" evidence="7">
    <location>
        <begin position="48"/>
        <end position="70"/>
    </location>
</feature>
<dbReference type="InterPro" id="IPR005829">
    <property type="entry name" value="Sugar_transporter_CS"/>
</dbReference>
<evidence type="ECO:0000256" key="3">
    <source>
        <dbReference type="ARBA" id="ARBA00022448"/>
    </source>
</evidence>
<keyword evidence="4 7" id="KW-0812">Transmembrane</keyword>
<feature type="domain" description="Major facilitator superfamily (MFS) profile" evidence="8">
    <location>
        <begin position="1"/>
        <end position="390"/>
    </location>
</feature>
<sequence>MGLLEADGVTHTSRYDGLSGATNGVYQAGAVVNTILTVVILDRFGRKIGFYWNGLLGLFGGALACGSMNIPEFIVARAFLGASAWGFLVATPILSSELAPPGSRGFFVGMNGFCIAFSYAVAGYIGRGFFTADKPEATWRGPLGIYLIVPIGLMAIAFFSPESPRWLLMKGRIDEARRITYDLHRVGENLDFAMEEFTEMSKQAEIDLTLESSWSTAVLVINNYGPTFYGSLGYGPIQQIDFQIGWLTVGFPFCFLGALLMDRVGRRPLMITGIAGCCACVIVLAAASANINTNPRALGALGVAALYCFIALYSIGVDVGGNVFYAEVFPNHIRSKGVALADMVLALSDLVYLQVSPTAQSEVGWKWFLLFILVSGLGSIVLYFALPETKGLPLEELGHLFGDPDAAFYTAGEGALNEPKDVHSAGLKEDM</sequence>
<dbReference type="InterPro" id="IPR005828">
    <property type="entry name" value="MFS_sugar_transport-like"/>
</dbReference>
<evidence type="ECO:0000256" key="2">
    <source>
        <dbReference type="ARBA" id="ARBA00010992"/>
    </source>
</evidence>
<dbReference type="GO" id="GO:0016020">
    <property type="term" value="C:membrane"/>
    <property type="evidence" value="ECO:0007669"/>
    <property type="project" value="UniProtKB-SubCell"/>
</dbReference>
<accession>A0A5N6KYQ0</accession>
<dbReference type="AlphaFoldDB" id="A0A5N6KYQ0"/>
<dbReference type="PROSITE" id="PS00216">
    <property type="entry name" value="SUGAR_TRANSPORT_1"/>
    <property type="match status" value="2"/>
</dbReference>
<comment type="caution">
    <text evidence="9">The sequence shown here is derived from an EMBL/GenBank/DDBJ whole genome shotgun (WGS) entry which is preliminary data.</text>
</comment>
<dbReference type="InterPro" id="IPR020846">
    <property type="entry name" value="MFS_dom"/>
</dbReference>
<dbReference type="OrthoDB" id="6612291at2759"/>
<dbReference type="PANTHER" id="PTHR48022:SF11">
    <property type="entry name" value="MONOSACCHARIDE TRANSPORTER (HXT8), PUTATIVE (AFU_ORTHOLOGUE AFUA_2G08120)-RELATED"/>
    <property type="match status" value="1"/>
</dbReference>
<protein>
    <recommendedName>
        <fullName evidence="8">Major facilitator superfamily (MFS) profile domain-containing protein</fullName>
    </recommendedName>
</protein>
<dbReference type="SUPFAM" id="SSF103473">
    <property type="entry name" value="MFS general substrate transporter"/>
    <property type="match status" value="1"/>
</dbReference>
<evidence type="ECO:0000256" key="4">
    <source>
        <dbReference type="ARBA" id="ARBA00022692"/>
    </source>
</evidence>
<dbReference type="Proteomes" id="UP000327013">
    <property type="component" value="Unassembled WGS sequence"/>
</dbReference>
<evidence type="ECO:0000256" key="7">
    <source>
        <dbReference type="SAM" id="Phobius"/>
    </source>
</evidence>
<name>A0A5N6KYQ0_9ROSI</name>
<evidence type="ECO:0000313" key="9">
    <source>
        <dbReference type="EMBL" id="KAB8360617.1"/>
    </source>
</evidence>
<feature type="transmembrane region" description="Helical" evidence="7">
    <location>
        <begin position="24"/>
        <end position="41"/>
    </location>
</feature>
<feature type="transmembrane region" description="Helical" evidence="7">
    <location>
        <begin position="367"/>
        <end position="386"/>
    </location>
</feature>
<dbReference type="PROSITE" id="PS50850">
    <property type="entry name" value="MFS"/>
    <property type="match status" value="1"/>
</dbReference>
<dbReference type="Gene3D" id="1.20.1250.20">
    <property type="entry name" value="MFS general substrate transporter like domains"/>
    <property type="match status" value="2"/>
</dbReference>
<proteinExistence type="inferred from homology"/>
<comment type="subcellular location">
    <subcellularLocation>
        <location evidence="1">Membrane</location>
        <topology evidence="1">Multi-pass membrane protein</topology>
    </subcellularLocation>
</comment>
<dbReference type="PANTHER" id="PTHR48022">
    <property type="entry name" value="PLASTIDIC GLUCOSE TRANSPORTER 4"/>
    <property type="match status" value="1"/>
</dbReference>
<dbReference type="InterPro" id="IPR036259">
    <property type="entry name" value="MFS_trans_sf"/>
</dbReference>
<keyword evidence="5 7" id="KW-1133">Transmembrane helix</keyword>
<comment type="similarity">
    <text evidence="2">Belongs to the major facilitator superfamily. Sugar transporter (TC 2.A.1.1) family.</text>
</comment>
<evidence type="ECO:0000256" key="6">
    <source>
        <dbReference type="ARBA" id="ARBA00023136"/>
    </source>
</evidence>
<gene>
    <name evidence="9" type="ORF">FH972_024355</name>
</gene>
<feature type="transmembrane region" description="Helical" evidence="7">
    <location>
        <begin position="106"/>
        <end position="125"/>
    </location>
</feature>
<reference evidence="9 10" key="1">
    <citation type="submission" date="2019-06" db="EMBL/GenBank/DDBJ databases">
        <title>A chromosomal-level reference genome of Carpinus fangiana (Coryloideae, Betulaceae).</title>
        <authorList>
            <person name="Yang X."/>
            <person name="Wang Z."/>
            <person name="Zhang L."/>
            <person name="Hao G."/>
            <person name="Liu J."/>
            <person name="Yang Y."/>
        </authorList>
    </citation>
    <scope>NUCLEOTIDE SEQUENCE [LARGE SCALE GENOMIC DNA]</scope>
    <source>
        <strain evidence="9">Cfa_2016G</strain>
        <tissue evidence="9">Leaf</tissue>
    </source>
</reference>
<dbReference type="GO" id="GO:0005351">
    <property type="term" value="F:carbohydrate:proton symporter activity"/>
    <property type="evidence" value="ECO:0007669"/>
    <property type="project" value="TreeGrafter"/>
</dbReference>
<keyword evidence="3" id="KW-0813">Transport</keyword>
<feature type="transmembrane region" description="Helical" evidence="7">
    <location>
        <begin position="337"/>
        <end position="355"/>
    </location>
</feature>